<evidence type="ECO:0000313" key="7">
    <source>
        <dbReference type="Proteomes" id="UP001241472"/>
    </source>
</evidence>
<organism evidence="6 7">
    <name type="scientific">Neorhizobium huautlense</name>
    <dbReference type="NCBI Taxonomy" id="67774"/>
    <lineage>
        <taxon>Bacteria</taxon>
        <taxon>Pseudomonadati</taxon>
        <taxon>Pseudomonadota</taxon>
        <taxon>Alphaproteobacteria</taxon>
        <taxon>Hyphomicrobiales</taxon>
        <taxon>Rhizobiaceae</taxon>
        <taxon>Rhizobium/Agrobacterium group</taxon>
        <taxon>Neorhizobium</taxon>
    </lineage>
</organism>
<dbReference type="PANTHER" id="PTHR30537">
    <property type="entry name" value="HTH-TYPE TRANSCRIPTIONAL REGULATOR"/>
    <property type="match status" value="1"/>
</dbReference>
<sequence length="304" mass="33773">MPERPSLSDLDAFLAIVSHRSFRKAADELGLSPSTLSHMMRGLETTLGLRLLNRTTRSVAPTEAGERLASQLQPALSGLDRALAVIDDFRGRPSGVLRINGGEPAIRLLVQTVVPEFLERYPEIALDLVTDGRLTDIVAEGFDAGIRLGYAVPQDMIGVPFGGRARFITVASPNYLETRGMPQTPDDLKTHSCIRLRMPSGKLFRWEFERHGQEVIVDVPGALTLDHLETMAEAAQKHLGIAYLPQMVAGPYLERGTLLPVLEDWCPWMDGLMLYYAGHRHVPPPLRAFIDMLKEMDRRATADR</sequence>
<dbReference type="EMBL" id="JAUSRF010000009">
    <property type="protein sequence ID" value="MDP9838221.1"/>
    <property type="molecule type" value="Genomic_DNA"/>
</dbReference>
<keyword evidence="2" id="KW-0805">Transcription regulation</keyword>
<evidence type="ECO:0000256" key="1">
    <source>
        <dbReference type="ARBA" id="ARBA00009437"/>
    </source>
</evidence>
<dbReference type="CDD" id="cd08474">
    <property type="entry name" value="PBP2_CrgA_like_5"/>
    <property type="match status" value="1"/>
</dbReference>
<evidence type="ECO:0000259" key="5">
    <source>
        <dbReference type="PROSITE" id="PS50931"/>
    </source>
</evidence>
<dbReference type="Gene3D" id="1.10.10.10">
    <property type="entry name" value="Winged helix-like DNA-binding domain superfamily/Winged helix DNA-binding domain"/>
    <property type="match status" value="1"/>
</dbReference>
<keyword evidence="3 6" id="KW-0238">DNA-binding</keyword>
<comment type="similarity">
    <text evidence="1">Belongs to the LysR transcriptional regulatory family.</text>
</comment>
<dbReference type="PROSITE" id="PS50931">
    <property type="entry name" value="HTH_LYSR"/>
    <property type="match status" value="1"/>
</dbReference>
<dbReference type="InterPro" id="IPR036388">
    <property type="entry name" value="WH-like_DNA-bd_sf"/>
</dbReference>
<accession>A0ABT9PVL5</accession>
<dbReference type="GO" id="GO:0003677">
    <property type="term" value="F:DNA binding"/>
    <property type="evidence" value="ECO:0007669"/>
    <property type="project" value="UniProtKB-KW"/>
</dbReference>
<dbReference type="InterPro" id="IPR036390">
    <property type="entry name" value="WH_DNA-bd_sf"/>
</dbReference>
<evidence type="ECO:0000313" key="6">
    <source>
        <dbReference type="EMBL" id="MDP9838221.1"/>
    </source>
</evidence>
<name>A0ABT9PVL5_9HYPH</name>
<dbReference type="Pfam" id="PF00126">
    <property type="entry name" value="HTH_1"/>
    <property type="match status" value="1"/>
</dbReference>
<dbReference type="Gene3D" id="3.40.190.290">
    <property type="match status" value="1"/>
</dbReference>
<comment type="caution">
    <text evidence="6">The sequence shown here is derived from an EMBL/GenBank/DDBJ whole genome shotgun (WGS) entry which is preliminary data.</text>
</comment>
<gene>
    <name evidence="6" type="ORF">J2T09_002988</name>
</gene>
<evidence type="ECO:0000256" key="4">
    <source>
        <dbReference type="ARBA" id="ARBA00023163"/>
    </source>
</evidence>
<dbReference type="SUPFAM" id="SSF46785">
    <property type="entry name" value="Winged helix' DNA-binding domain"/>
    <property type="match status" value="1"/>
</dbReference>
<dbReference type="SUPFAM" id="SSF53850">
    <property type="entry name" value="Periplasmic binding protein-like II"/>
    <property type="match status" value="1"/>
</dbReference>
<dbReference type="Proteomes" id="UP001241472">
    <property type="component" value="Unassembled WGS sequence"/>
</dbReference>
<reference evidence="6 7" key="1">
    <citation type="submission" date="2023-07" db="EMBL/GenBank/DDBJ databases">
        <title>Sorghum-associated microbial communities from plants grown in Nebraska, USA.</title>
        <authorList>
            <person name="Schachtman D."/>
        </authorList>
    </citation>
    <scope>NUCLEOTIDE SEQUENCE [LARGE SCALE GENOMIC DNA]</scope>
    <source>
        <strain evidence="6 7">DS1307</strain>
    </source>
</reference>
<evidence type="ECO:0000256" key="3">
    <source>
        <dbReference type="ARBA" id="ARBA00023125"/>
    </source>
</evidence>
<keyword evidence="7" id="KW-1185">Reference proteome</keyword>
<feature type="domain" description="HTH lysR-type" evidence="5">
    <location>
        <begin position="5"/>
        <end position="62"/>
    </location>
</feature>
<protein>
    <submittedName>
        <fullName evidence="6">DNA-binding transcriptional LysR family regulator</fullName>
    </submittedName>
</protein>
<dbReference type="PANTHER" id="PTHR30537:SF1">
    <property type="entry name" value="HTH-TYPE TRANSCRIPTIONAL REGULATOR PGRR"/>
    <property type="match status" value="1"/>
</dbReference>
<evidence type="ECO:0000256" key="2">
    <source>
        <dbReference type="ARBA" id="ARBA00023015"/>
    </source>
</evidence>
<dbReference type="RefSeq" id="WP_306836207.1">
    <property type="nucleotide sequence ID" value="NZ_JAUSRF010000009.1"/>
</dbReference>
<dbReference type="InterPro" id="IPR058163">
    <property type="entry name" value="LysR-type_TF_proteobact-type"/>
</dbReference>
<keyword evidence="4" id="KW-0804">Transcription</keyword>
<proteinExistence type="inferred from homology"/>
<dbReference type="InterPro" id="IPR005119">
    <property type="entry name" value="LysR_subst-bd"/>
</dbReference>
<dbReference type="InterPro" id="IPR000847">
    <property type="entry name" value="LysR_HTH_N"/>
</dbReference>
<dbReference type="Pfam" id="PF03466">
    <property type="entry name" value="LysR_substrate"/>
    <property type="match status" value="1"/>
</dbReference>